<organism evidence="1">
    <name type="scientific">marine sediment metagenome</name>
    <dbReference type="NCBI Taxonomy" id="412755"/>
    <lineage>
        <taxon>unclassified sequences</taxon>
        <taxon>metagenomes</taxon>
        <taxon>ecological metagenomes</taxon>
    </lineage>
</organism>
<comment type="caution">
    <text evidence="1">The sequence shown here is derived from an EMBL/GenBank/DDBJ whole genome shotgun (WGS) entry which is preliminary data.</text>
</comment>
<accession>X1L8V7</accession>
<protein>
    <submittedName>
        <fullName evidence="1">Uncharacterized protein</fullName>
    </submittedName>
</protein>
<sequence length="313" mass="34796">WQGLGVVSRVVIPEIGKTTRLDFGGRPVVRGKLVIDGEAVGNRRVLLGDFESSHSDTFRCFAMTDGNGNFEFRGAVAGKCALYYKVIEDRSRWNKAMVIDIGDEDVDLGEVPGQMSQLKVAIVKDDRDSGYNIQRVFLNKGDEPRGNYVGEFKKPIDPSQPYVLDDILPGVYTLVIVREDNTAICERIEVDKGVHKVIVQIPKSTASISGKFTGHPLTIWRKDKKVICTIQQNTEGTYKVENLPAGRYFAGGNMLIEKPLLADFELSEDEHKTIDFDTFAWLEELRLKSTSGVLFVNVALDNGVPVAGVEVWL</sequence>
<dbReference type="AlphaFoldDB" id="X1L8V7"/>
<evidence type="ECO:0000313" key="1">
    <source>
        <dbReference type="EMBL" id="GAI15767.1"/>
    </source>
</evidence>
<feature type="non-terminal residue" evidence="1">
    <location>
        <position position="1"/>
    </location>
</feature>
<proteinExistence type="predicted"/>
<dbReference type="EMBL" id="BARV01009406">
    <property type="protein sequence ID" value="GAI15767.1"/>
    <property type="molecule type" value="Genomic_DNA"/>
</dbReference>
<name>X1L8V7_9ZZZZ</name>
<feature type="non-terminal residue" evidence="1">
    <location>
        <position position="313"/>
    </location>
</feature>
<reference evidence="1" key="1">
    <citation type="journal article" date="2014" name="Front. Microbiol.">
        <title>High frequency of phylogenetically diverse reductive dehalogenase-homologous genes in deep subseafloor sedimentary metagenomes.</title>
        <authorList>
            <person name="Kawai M."/>
            <person name="Futagami T."/>
            <person name="Toyoda A."/>
            <person name="Takaki Y."/>
            <person name="Nishi S."/>
            <person name="Hori S."/>
            <person name="Arai W."/>
            <person name="Tsubouchi T."/>
            <person name="Morono Y."/>
            <person name="Uchiyama I."/>
            <person name="Ito T."/>
            <person name="Fujiyama A."/>
            <person name="Inagaki F."/>
            <person name="Takami H."/>
        </authorList>
    </citation>
    <scope>NUCLEOTIDE SEQUENCE</scope>
    <source>
        <strain evidence="1">Expedition CK06-06</strain>
    </source>
</reference>
<gene>
    <name evidence="1" type="ORF">S06H3_18558</name>
</gene>